<keyword evidence="4" id="KW-0472">Membrane</keyword>
<dbReference type="InterPro" id="IPR025733">
    <property type="entry name" value="PAPs_C"/>
</dbReference>
<gene>
    <name evidence="8" type="ORF">SNE40_016347</name>
</gene>
<dbReference type="Pfam" id="PF00149">
    <property type="entry name" value="Metallophos"/>
    <property type="match status" value="1"/>
</dbReference>
<proteinExistence type="inferred from homology"/>
<comment type="similarity">
    <text evidence="3">Belongs to the metallophosphoesterase superfamily. Purple acid phosphatase family.</text>
</comment>
<dbReference type="Gene3D" id="2.60.40.380">
    <property type="entry name" value="Purple acid phosphatase-like, N-terminal"/>
    <property type="match status" value="1"/>
</dbReference>
<evidence type="ECO:0000256" key="2">
    <source>
        <dbReference type="ARBA" id="ARBA00023180"/>
    </source>
</evidence>
<dbReference type="Pfam" id="PF16656">
    <property type="entry name" value="Pur_ac_phosph_N"/>
    <property type="match status" value="1"/>
</dbReference>
<protein>
    <recommendedName>
        <fullName evidence="3">Purple acid phosphatase</fullName>
        <ecNumber evidence="3">3.1.3.2</ecNumber>
    </recommendedName>
</protein>
<feature type="domain" description="Purple acid phosphatase N-terminal" evidence="7">
    <location>
        <begin position="32"/>
        <end position="128"/>
    </location>
</feature>
<evidence type="ECO:0000313" key="9">
    <source>
        <dbReference type="Proteomes" id="UP001347796"/>
    </source>
</evidence>
<dbReference type="InterPro" id="IPR029052">
    <property type="entry name" value="Metallo-depent_PP-like"/>
</dbReference>
<dbReference type="Proteomes" id="UP001347796">
    <property type="component" value="Unassembled WGS sequence"/>
</dbReference>
<evidence type="ECO:0000259" key="5">
    <source>
        <dbReference type="Pfam" id="PF00149"/>
    </source>
</evidence>
<dbReference type="AlphaFoldDB" id="A0AAN8PIS3"/>
<dbReference type="InterPro" id="IPR004843">
    <property type="entry name" value="Calcineurin-like_PHP"/>
</dbReference>
<keyword evidence="3" id="KW-0378">Hydrolase</keyword>
<evidence type="ECO:0000256" key="4">
    <source>
        <dbReference type="SAM" id="Phobius"/>
    </source>
</evidence>
<keyword evidence="9" id="KW-1185">Reference proteome</keyword>
<evidence type="ECO:0000256" key="1">
    <source>
        <dbReference type="ARBA" id="ARBA00022729"/>
    </source>
</evidence>
<comment type="catalytic activity">
    <reaction evidence="3">
        <text>a phosphate monoester + H2O = an alcohol + phosphate</text>
        <dbReference type="Rhea" id="RHEA:15017"/>
        <dbReference type="ChEBI" id="CHEBI:15377"/>
        <dbReference type="ChEBI" id="CHEBI:30879"/>
        <dbReference type="ChEBI" id="CHEBI:43474"/>
        <dbReference type="ChEBI" id="CHEBI:67140"/>
        <dbReference type="EC" id="3.1.3.2"/>
    </reaction>
</comment>
<dbReference type="InterPro" id="IPR015914">
    <property type="entry name" value="PAPs_N"/>
</dbReference>
<evidence type="ECO:0000256" key="3">
    <source>
        <dbReference type="RuleBase" id="RU361203"/>
    </source>
</evidence>
<keyword evidence="4" id="KW-0812">Transmembrane</keyword>
<dbReference type="SUPFAM" id="SSF56300">
    <property type="entry name" value="Metallo-dependent phosphatases"/>
    <property type="match status" value="1"/>
</dbReference>
<comment type="caution">
    <text evidence="8">The sequence shown here is derived from an EMBL/GenBank/DDBJ whole genome shotgun (WGS) entry which is preliminary data.</text>
</comment>
<dbReference type="InterPro" id="IPR008963">
    <property type="entry name" value="Purple_acid_Pase-like_N"/>
</dbReference>
<organism evidence="8 9">
    <name type="scientific">Patella caerulea</name>
    <name type="common">Rayed Mediterranean limpet</name>
    <dbReference type="NCBI Taxonomy" id="87958"/>
    <lineage>
        <taxon>Eukaryota</taxon>
        <taxon>Metazoa</taxon>
        <taxon>Spiralia</taxon>
        <taxon>Lophotrochozoa</taxon>
        <taxon>Mollusca</taxon>
        <taxon>Gastropoda</taxon>
        <taxon>Patellogastropoda</taxon>
        <taxon>Patelloidea</taxon>
        <taxon>Patellidae</taxon>
        <taxon>Patella</taxon>
    </lineage>
</organism>
<dbReference type="Pfam" id="PF14008">
    <property type="entry name" value="Metallophos_C"/>
    <property type="match status" value="1"/>
</dbReference>
<feature type="domain" description="Calcineurin-like phosphoesterase" evidence="5">
    <location>
        <begin position="137"/>
        <end position="339"/>
    </location>
</feature>
<keyword evidence="4" id="KW-1133">Transmembrane helix</keyword>
<accession>A0AAN8PIS3</accession>
<sequence length="518" mass="59538">MNAICSILSLMLLVSTMVCVSTTFDNTICMEPEQIHLSLGDDYSKMVVMWSSPVNTTSWVEYRPITDQISYKSYSTVRQLTEDVSNALPFIHKAVLQNLDEGSVYRYYISTQCLNRSIISSNEYNFTTIKTQYVSPMSVLVYGDMGARVGVNTINKLQEEIKTSEYTCIWHIGDLAYDLQTDGGAIGDQFMREIQNLSAYLPYMTSPGNHEIYGDFLHYSTRFSTPNTRWPIPLKQMYYSYDIGLVHFISYSTEVYFVHDQNFVCDQYNWLLQDLIRANQNRSKRPWIIAMGHRPMYCSNTNSDDCTRSFMSGWVRYGLEDLFYSQGVDLILQGHEHSYERSWPMYKRQPINLDYNNPRAPVHVISGAGGCKEGDDKELGNRESWSAFIDNSKPHDNSYGKLHVHNTSHLYWQQIAVTSGMVLDSIWMVQPAHGPFDKSVDCDLNGHGSHKVCRCPMVFHFETCIIASSVVLIVIVVTIVTLCCYCKFRKRKTNLKKEYSLAKQEMDYLDDDLENLIG</sequence>
<feature type="signal peptide" evidence="3">
    <location>
        <begin position="1"/>
        <end position="23"/>
    </location>
</feature>
<feature type="chain" id="PRO_5042662891" description="Purple acid phosphatase" evidence="3">
    <location>
        <begin position="24"/>
        <end position="518"/>
    </location>
</feature>
<keyword evidence="2" id="KW-0325">Glycoprotein</keyword>
<feature type="transmembrane region" description="Helical" evidence="4">
    <location>
        <begin position="465"/>
        <end position="488"/>
    </location>
</feature>
<dbReference type="InterPro" id="IPR041792">
    <property type="entry name" value="MPP_PAP"/>
</dbReference>
<dbReference type="EMBL" id="JAZGQO010000011">
    <property type="protein sequence ID" value="KAK6172751.1"/>
    <property type="molecule type" value="Genomic_DNA"/>
</dbReference>
<evidence type="ECO:0000259" key="7">
    <source>
        <dbReference type="Pfam" id="PF16656"/>
    </source>
</evidence>
<evidence type="ECO:0000313" key="8">
    <source>
        <dbReference type="EMBL" id="KAK6172751.1"/>
    </source>
</evidence>
<dbReference type="Gene3D" id="3.60.21.10">
    <property type="match status" value="1"/>
</dbReference>
<evidence type="ECO:0000259" key="6">
    <source>
        <dbReference type="Pfam" id="PF14008"/>
    </source>
</evidence>
<reference evidence="8 9" key="1">
    <citation type="submission" date="2024-01" db="EMBL/GenBank/DDBJ databases">
        <title>The genome of the rayed Mediterranean limpet Patella caerulea (Linnaeus, 1758).</title>
        <authorList>
            <person name="Anh-Thu Weber A."/>
            <person name="Halstead-Nussloch G."/>
        </authorList>
    </citation>
    <scope>NUCLEOTIDE SEQUENCE [LARGE SCALE GENOMIC DNA]</scope>
    <source>
        <strain evidence="8">AATW-2023a</strain>
        <tissue evidence="8">Whole specimen</tissue>
    </source>
</reference>
<dbReference type="PANTHER" id="PTHR45867">
    <property type="entry name" value="PURPLE ACID PHOSPHATASE"/>
    <property type="match status" value="1"/>
</dbReference>
<dbReference type="GO" id="GO:0046872">
    <property type="term" value="F:metal ion binding"/>
    <property type="evidence" value="ECO:0007669"/>
    <property type="project" value="InterPro"/>
</dbReference>
<dbReference type="GO" id="GO:0003993">
    <property type="term" value="F:acid phosphatase activity"/>
    <property type="evidence" value="ECO:0007669"/>
    <property type="project" value="UniProtKB-EC"/>
</dbReference>
<feature type="domain" description="Purple acid phosphatase C-terminal" evidence="6">
    <location>
        <begin position="360"/>
        <end position="425"/>
    </location>
</feature>
<dbReference type="EC" id="3.1.3.2" evidence="3"/>
<dbReference type="SUPFAM" id="SSF49363">
    <property type="entry name" value="Purple acid phosphatase, N-terminal domain"/>
    <property type="match status" value="1"/>
</dbReference>
<keyword evidence="1 3" id="KW-0732">Signal</keyword>
<name>A0AAN8PIS3_PATCE</name>
<dbReference type="CDD" id="cd00839">
    <property type="entry name" value="MPP_PAPs"/>
    <property type="match status" value="1"/>
</dbReference>